<organism evidence="2 3">
    <name type="scientific">Eucalyptus globulus</name>
    <name type="common">Tasmanian blue gum</name>
    <dbReference type="NCBI Taxonomy" id="34317"/>
    <lineage>
        <taxon>Eukaryota</taxon>
        <taxon>Viridiplantae</taxon>
        <taxon>Streptophyta</taxon>
        <taxon>Embryophyta</taxon>
        <taxon>Tracheophyta</taxon>
        <taxon>Spermatophyta</taxon>
        <taxon>Magnoliopsida</taxon>
        <taxon>eudicotyledons</taxon>
        <taxon>Gunneridae</taxon>
        <taxon>Pentapetalae</taxon>
        <taxon>rosids</taxon>
        <taxon>malvids</taxon>
        <taxon>Myrtales</taxon>
        <taxon>Myrtaceae</taxon>
        <taxon>Myrtoideae</taxon>
        <taxon>Eucalypteae</taxon>
        <taxon>Eucalyptus</taxon>
    </lineage>
</organism>
<dbReference type="Proteomes" id="UP001634007">
    <property type="component" value="Unassembled WGS sequence"/>
</dbReference>
<keyword evidence="1" id="KW-0472">Membrane</keyword>
<protein>
    <submittedName>
        <fullName evidence="2">Uncharacterized protein</fullName>
    </submittedName>
</protein>
<sequence length="146" mass="16945">MAVLAHLWFVSYFVGCLVQISHYYAMGDLSAKPWFYEVRTAETEHNQDRPLSFCHFRIVPRFAISWKELVSPLKKIGFNGQDKKLYNPDSRGRTSNLEGVQVSGKMTITTLYKSYFCIYKLPGRPSSTREVAVNLSTFRASWCWWS</sequence>
<feature type="transmembrane region" description="Helical" evidence="1">
    <location>
        <begin position="6"/>
        <end position="25"/>
    </location>
</feature>
<proteinExistence type="predicted"/>
<evidence type="ECO:0000256" key="1">
    <source>
        <dbReference type="SAM" id="Phobius"/>
    </source>
</evidence>
<reference evidence="2 3" key="1">
    <citation type="submission" date="2024-11" db="EMBL/GenBank/DDBJ databases">
        <title>Chromosome-level genome assembly of Eucalyptus globulus Labill. provides insights into its genome evolution.</title>
        <authorList>
            <person name="Li X."/>
        </authorList>
    </citation>
    <scope>NUCLEOTIDE SEQUENCE [LARGE SCALE GENOMIC DNA]</scope>
    <source>
        <strain evidence="2">CL2024</strain>
        <tissue evidence="2">Fresh tender leaves</tissue>
    </source>
</reference>
<comment type="caution">
    <text evidence="2">The sequence shown here is derived from an EMBL/GenBank/DDBJ whole genome shotgun (WGS) entry which is preliminary data.</text>
</comment>
<evidence type="ECO:0000313" key="3">
    <source>
        <dbReference type="Proteomes" id="UP001634007"/>
    </source>
</evidence>
<evidence type="ECO:0000313" key="2">
    <source>
        <dbReference type="EMBL" id="KAL3747047.1"/>
    </source>
</evidence>
<keyword evidence="1" id="KW-1133">Transmembrane helix</keyword>
<dbReference type="AlphaFoldDB" id="A0ABD3L673"/>
<dbReference type="EMBL" id="JBJKBG010000003">
    <property type="protein sequence ID" value="KAL3747047.1"/>
    <property type="molecule type" value="Genomic_DNA"/>
</dbReference>
<gene>
    <name evidence="2" type="ORF">ACJRO7_015910</name>
</gene>
<keyword evidence="3" id="KW-1185">Reference proteome</keyword>
<keyword evidence="1" id="KW-0812">Transmembrane</keyword>
<name>A0ABD3L673_EUCGL</name>
<accession>A0ABD3L673</accession>